<comment type="subcellular location">
    <subcellularLocation>
        <location evidence="1">Mitochondrion</location>
    </subcellularLocation>
</comment>
<dbReference type="Pfam" id="PF20772">
    <property type="entry name" value="TACO1_YebC_N"/>
    <property type="match status" value="1"/>
</dbReference>
<dbReference type="Gene3D" id="1.10.10.200">
    <property type="match status" value="1"/>
</dbReference>
<dbReference type="Gene3D" id="3.30.70.980">
    <property type="match status" value="2"/>
</dbReference>
<dbReference type="InterPro" id="IPR017856">
    <property type="entry name" value="Integrase-like_N"/>
</dbReference>
<dbReference type="NCBIfam" id="TIGR01033">
    <property type="entry name" value="YebC/PmpR family DNA-binding transcriptional regulator"/>
    <property type="match status" value="1"/>
</dbReference>
<dbReference type="InterPro" id="IPR049083">
    <property type="entry name" value="TACO1_YebC_N"/>
</dbReference>
<dbReference type="HAMAP" id="MF_00693">
    <property type="entry name" value="Transcrip_reg_TACO1"/>
    <property type="match status" value="1"/>
</dbReference>
<dbReference type="SUPFAM" id="SSF75625">
    <property type="entry name" value="YebC-like"/>
    <property type="match status" value="1"/>
</dbReference>
<name>A0A077X2I2_9FUNG</name>
<feature type="domain" description="TACO1/YebC-like second and third" evidence="3">
    <location>
        <begin position="118"/>
        <end position="272"/>
    </location>
</feature>
<dbReference type="AlphaFoldDB" id="A0A077X2I2"/>
<dbReference type="OrthoDB" id="2017544at2759"/>
<organism evidence="5">
    <name type="scientific">Lichtheimia ramosa</name>
    <dbReference type="NCBI Taxonomy" id="688394"/>
    <lineage>
        <taxon>Eukaryota</taxon>
        <taxon>Fungi</taxon>
        <taxon>Fungi incertae sedis</taxon>
        <taxon>Mucoromycota</taxon>
        <taxon>Mucoromycotina</taxon>
        <taxon>Mucoromycetes</taxon>
        <taxon>Mucorales</taxon>
        <taxon>Lichtheimiaceae</taxon>
        <taxon>Lichtheimia</taxon>
    </lineage>
</organism>
<comment type="similarity">
    <text evidence="2">Belongs to the TACO1 family.</text>
</comment>
<feature type="domain" description="TACO1/YebC-like N-terminal" evidence="4">
    <location>
        <begin position="40"/>
        <end position="111"/>
    </location>
</feature>
<dbReference type="Pfam" id="PF01709">
    <property type="entry name" value="Transcrip_reg"/>
    <property type="match status" value="1"/>
</dbReference>
<evidence type="ECO:0000313" key="5">
    <source>
        <dbReference type="EMBL" id="CDS13795.1"/>
    </source>
</evidence>
<dbReference type="PANTHER" id="PTHR12532:SF0">
    <property type="entry name" value="TRANSLATIONAL ACTIVATOR OF CYTOCHROME C OXIDASE 1"/>
    <property type="match status" value="1"/>
</dbReference>
<dbReference type="GO" id="GO:0005739">
    <property type="term" value="C:mitochondrion"/>
    <property type="evidence" value="ECO:0007669"/>
    <property type="project" value="UniProtKB-SubCell"/>
</dbReference>
<evidence type="ECO:0000256" key="2">
    <source>
        <dbReference type="ARBA" id="ARBA00008724"/>
    </source>
</evidence>
<dbReference type="InterPro" id="IPR048300">
    <property type="entry name" value="TACO1_YebC-like_2nd/3rd_dom"/>
</dbReference>
<evidence type="ECO:0000259" key="3">
    <source>
        <dbReference type="Pfam" id="PF01709"/>
    </source>
</evidence>
<reference evidence="5" key="1">
    <citation type="journal article" date="2014" name="Genome Announc.">
        <title>De novo whole-genome sequence and genome annotation of Lichtheimia ramosa.</title>
        <authorList>
            <person name="Linde J."/>
            <person name="Schwartze V."/>
            <person name="Binder U."/>
            <person name="Lass-Florl C."/>
            <person name="Voigt K."/>
            <person name="Horn F."/>
        </authorList>
    </citation>
    <scope>NUCLEOTIDE SEQUENCE</scope>
    <source>
        <strain evidence="5">JMRC FSU:6197</strain>
    </source>
</reference>
<dbReference type="InterPro" id="IPR029072">
    <property type="entry name" value="YebC-like"/>
</dbReference>
<dbReference type="FunFam" id="1.10.10.200:FF:000002">
    <property type="entry name" value="Probable transcriptional regulatory protein CLM62_37755"/>
    <property type="match status" value="1"/>
</dbReference>
<dbReference type="InterPro" id="IPR026564">
    <property type="entry name" value="Transcrip_reg_TACO1-like_dom3"/>
</dbReference>
<evidence type="ECO:0000259" key="4">
    <source>
        <dbReference type="Pfam" id="PF20772"/>
    </source>
</evidence>
<accession>A0A077X2I2</accession>
<sequence length="278" mass="30864">MAFSAWRRLAFQPTALRAAVFQPIPCRPMVHQQWRFAGHNKWSKVKHTKGAKDAKKSRLFSKLSLEIVSAVRATGNADPSLNAKLASVLVRAKAAGLPRDNIETALKKATSKEKDSVEDVVYECYGPGGIAMIIEAVTDKRSRTVKEVKEVLNRVGGSVSSVGWLFDKKGRVVFGAGESGHTLEQMMDSAIEAGAEDIEEYDDLVEITCEFPQLSAVSRALMDQKYEVQRMEATYIPQSTMEISDKDTQELVERCLEDMDSLDDVVKVHCNVVLPQEE</sequence>
<gene>
    <name evidence="5" type="ORF">LRAMOSA05969</name>
</gene>
<dbReference type="PANTHER" id="PTHR12532">
    <property type="entry name" value="TRANSLATIONAL ACTIVATOR OF CYTOCHROME C OXIDASE 1"/>
    <property type="match status" value="1"/>
</dbReference>
<dbReference type="InterPro" id="IPR002876">
    <property type="entry name" value="Transcrip_reg_TACO1-like"/>
</dbReference>
<proteinExistence type="inferred from homology"/>
<dbReference type="EMBL" id="LK023385">
    <property type="protein sequence ID" value="CDS13795.1"/>
    <property type="molecule type" value="Genomic_DNA"/>
</dbReference>
<protein>
    <submittedName>
        <fullName evidence="5">Uncharacterized protein</fullName>
    </submittedName>
</protein>
<evidence type="ECO:0000256" key="1">
    <source>
        <dbReference type="ARBA" id="ARBA00004173"/>
    </source>
</evidence>